<feature type="transmembrane region" description="Helical" evidence="6">
    <location>
        <begin position="354"/>
        <end position="374"/>
    </location>
</feature>
<evidence type="ECO:0000313" key="7">
    <source>
        <dbReference type="EMBL" id="AZN35366.1"/>
    </source>
</evidence>
<keyword evidence="3 6" id="KW-0812">Transmembrane</keyword>
<keyword evidence="2" id="KW-1003">Cell membrane</keyword>
<dbReference type="OrthoDB" id="8581970at2"/>
<dbReference type="InterPro" id="IPR050833">
    <property type="entry name" value="Poly_Biosynth_Transport"/>
</dbReference>
<feature type="transmembrane region" description="Helical" evidence="6">
    <location>
        <begin position="241"/>
        <end position="266"/>
    </location>
</feature>
<feature type="transmembrane region" description="Helical" evidence="6">
    <location>
        <begin position="287"/>
        <end position="304"/>
    </location>
</feature>
<feature type="transmembrane region" description="Helical" evidence="6">
    <location>
        <begin position="380"/>
        <end position="402"/>
    </location>
</feature>
<name>A0A3S8ZPH8_9NEIS</name>
<evidence type="ECO:0000256" key="4">
    <source>
        <dbReference type="ARBA" id="ARBA00022989"/>
    </source>
</evidence>
<feature type="transmembrane region" description="Helical" evidence="6">
    <location>
        <begin position="442"/>
        <end position="462"/>
    </location>
</feature>
<feature type="transmembrane region" description="Helical" evidence="6">
    <location>
        <begin position="205"/>
        <end position="229"/>
    </location>
</feature>
<feature type="transmembrane region" description="Helical" evidence="6">
    <location>
        <begin position="108"/>
        <end position="128"/>
    </location>
</feature>
<feature type="transmembrane region" description="Helical" evidence="6">
    <location>
        <begin position="140"/>
        <end position="161"/>
    </location>
</feature>
<dbReference type="AlphaFoldDB" id="A0A3S8ZPH8"/>
<feature type="transmembrane region" description="Helical" evidence="6">
    <location>
        <begin position="82"/>
        <end position="102"/>
    </location>
</feature>
<gene>
    <name evidence="7" type="ORF">EJO50_01985</name>
</gene>
<evidence type="ECO:0000313" key="8">
    <source>
        <dbReference type="Proteomes" id="UP000282438"/>
    </source>
</evidence>
<evidence type="ECO:0000256" key="1">
    <source>
        <dbReference type="ARBA" id="ARBA00004651"/>
    </source>
</evidence>
<feature type="transmembrane region" description="Helical" evidence="6">
    <location>
        <begin position="414"/>
        <end position="430"/>
    </location>
</feature>
<organism evidence="7 8">
    <name type="scientific">Iodobacter ciconiae</name>
    <dbReference type="NCBI Taxonomy" id="2496266"/>
    <lineage>
        <taxon>Bacteria</taxon>
        <taxon>Pseudomonadati</taxon>
        <taxon>Pseudomonadota</taxon>
        <taxon>Betaproteobacteria</taxon>
        <taxon>Neisseriales</taxon>
        <taxon>Chitinibacteraceae</taxon>
        <taxon>Iodobacter</taxon>
    </lineage>
</organism>
<evidence type="ECO:0000256" key="3">
    <source>
        <dbReference type="ARBA" id="ARBA00022692"/>
    </source>
</evidence>
<reference evidence="7 8" key="1">
    <citation type="submission" date="2018-12" db="EMBL/GenBank/DDBJ databases">
        <title>Complete genome sequence of Iodobacter sp. H11R3.</title>
        <authorList>
            <person name="Bae J.-W."/>
        </authorList>
    </citation>
    <scope>NUCLEOTIDE SEQUENCE [LARGE SCALE GENOMIC DNA]</scope>
    <source>
        <strain evidence="7 8">H11R3</strain>
    </source>
</reference>
<evidence type="ECO:0000256" key="5">
    <source>
        <dbReference type="ARBA" id="ARBA00023136"/>
    </source>
</evidence>
<keyword evidence="5 6" id="KW-0472">Membrane</keyword>
<dbReference type="Pfam" id="PF13440">
    <property type="entry name" value="Polysacc_synt_3"/>
    <property type="match status" value="1"/>
</dbReference>
<dbReference type="PANTHER" id="PTHR30250">
    <property type="entry name" value="PST FAMILY PREDICTED COLANIC ACID TRANSPORTER"/>
    <property type="match status" value="1"/>
</dbReference>
<comment type="subcellular location">
    <subcellularLocation>
        <location evidence="1">Cell membrane</location>
        <topology evidence="1">Multi-pass membrane protein</topology>
    </subcellularLocation>
</comment>
<sequence>MLIKKTLGLLPAQLLSPLAQFASILIWTHIASSETIGIATLISGQQELIRTIFLAWWSQYALRFTGETHGSAKIFQSTSNSILLFAALAQAIAGLLLLRLFVVAEPDFLLDLSVVLFVILRSINQHNVNIAAVRSQTLDYNLLSIFGPVFGLGIGIILLSYGDNPAYPLLGYALGEAIGLIYSLVRNKTGWVGWQIDHSILKQAFIYSLPLIISGTLAWGAGNLSRYIIDHELGVAAAGDYAVGFGLGQRAAGLTAMLVTAAGLPLAIRRMQESGLSAAMQQLADNCALLLATMLPCLAGLYLVSPDLVQLVLAKKFQKVTLEILPWALLSGGLYSFVYNYLNHYFLVTKNTRPLIMVDGSLALFTLVLSFPLIHFLGLVGGVIAMVLAGSCVVIALLVYLLGCRELRFPVKDACKIAIATVVMAIAILFKPELKDIRLNLAGNILIGMIAYLTVLAFEYRARLQHYLRHKK</sequence>
<proteinExistence type="predicted"/>
<evidence type="ECO:0000256" key="6">
    <source>
        <dbReference type="SAM" id="Phobius"/>
    </source>
</evidence>
<dbReference type="PANTHER" id="PTHR30250:SF31">
    <property type="entry name" value="INNER MEMBRANE PROTEIN YGHQ"/>
    <property type="match status" value="1"/>
</dbReference>
<accession>A0A3S8ZPH8</accession>
<dbReference type="RefSeq" id="WP_125971338.1">
    <property type="nucleotide sequence ID" value="NZ_CP034433.1"/>
</dbReference>
<evidence type="ECO:0000256" key="2">
    <source>
        <dbReference type="ARBA" id="ARBA00022475"/>
    </source>
</evidence>
<dbReference type="GO" id="GO:0005886">
    <property type="term" value="C:plasma membrane"/>
    <property type="evidence" value="ECO:0007669"/>
    <property type="project" value="UniProtKB-SubCell"/>
</dbReference>
<feature type="transmembrane region" description="Helical" evidence="6">
    <location>
        <begin position="167"/>
        <end position="185"/>
    </location>
</feature>
<keyword evidence="8" id="KW-1185">Reference proteome</keyword>
<dbReference type="KEGG" id="iod:EJO50_01985"/>
<protein>
    <submittedName>
        <fullName evidence="7">Lipopolysaccharide biosynthesis protein</fullName>
    </submittedName>
</protein>
<dbReference type="EMBL" id="CP034433">
    <property type="protein sequence ID" value="AZN35366.1"/>
    <property type="molecule type" value="Genomic_DNA"/>
</dbReference>
<feature type="transmembrane region" description="Helical" evidence="6">
    <location>
        <begin position="324"/>
        <end position="342"/>
    </location>
</feature>
<keyword evidence="4 6" id="KW-1133">Transmembrane helix</keyword>
<dbReference type="Proteomes" id="UP000282438">
    <property type="component" value="Chromosome"/>
</dbReference>